<gene>
    <name evidence="2" type="primary">Dhs21_0</name>
    <name evidence="2" type="ORF">G6Z75_0000645</name>
</gene>
<feature type="domain" description="Ketoreductase" evidence="1">
    <location>
        <begin position="6"/>
        <end position="187"/>
    </location>
</feature>
<dbReference type="PANTHER" id="PTHR43975:SF2">
    <property type="entry name" value="EG:BACR7A4.14 PROTEIN-RELATED"/>
    <property type="match status" value="1"/>
</dbReference>
<dbReference type="InterPro" id="IPR002347">
    <property type="entry name" value="SDR_fam"/>
</dbReference>
<name>A0A836JH14_9HYME</name>
<feature type="non-terminal residue" evidence="2">
    <location>
        <position position="1"/>
    </location>
</feature>
<dbReference type="NCBIfam" id="NF005559">
    <property type="entry name" value="PRK07231.1"/>
    <property type="match status" value="1"/>
</dbReference>
<feature type="non-terminal residue" evidence="2">
    <location>
        <position position="258"/>
    </location>
</feature>
<dbReference type="InterPro" id="IPR036291">
    <property type="entry name" value="NAD(P)-bd_dom_sf"/>
</dbReference>
<dbReference type="SMART" id="SM00822">
    <property type="entry name" value="PKS_KR"/>
    <property type="match status" value="1"/>
</dbReference>
<dbReference type="Proteomes" id="UP000667349">
    <property type="component" value="Unassembled WGS sequence"/>
</dbReference>
<organism evidence="2 3">
    <name type="scientific">Acromyrmex insinuator</name>
    <dbReference type="NCBI Taxonomy" id="230686"/>
    <lineage>
        <taxon>Eukaryota</taxon>
        <taxon>Metazoa</taxon>
        <taxon>Ecdysozoa</taxon>
        <taxon>Arthropoda</taxon>
        <taxon>Hexapoda</taxon>
        <taxon>Insecta</taxon>
        <taxon>Pterygota</taxon>
        <taxon>Neoptera</taxon>
        <taxon>Endopterygota</taxon>
        <taxon>Hymenoptera</taxon>
        <taxon>Apocrita</taxon>
        <taxon>Aculeata</taxon>
        <taxon>Formicoidea</taxon>
        <taxon>Formicidae</taxon>
        <taxon>Myrmicinae</taxon>
        <taxon>Acromyrmex</taxon>
    </lineage>
</organism>
<dbReference type="PRINTS" id="PR00080">
    <property type="entry name" value="SDRFAMILY"/>
</dbReference>
<dbReference type="SUPFAM" id="SSF51735">
    <property type="entry name" value="NAD(P)-binding Rossmann-fold domains"/>
    <property type="match status" value="1"/>
</dbReference>
<dbReference type="PANTHER" id="PTHR43975">
    <property type="entry name" value="ZGC:101858"/>
    <property type="match status" value="1"/>
</dbReference>
<comment type="caution">
    <text evidence="2">The sequence shown here is derived from an EMBL/GenBank/DDBJ whole genome shotgun (WGS) entry which is preliminary data.</text>
</comment>
<dbReference type="Gene3D" id="3.40.50.720">
    <property type="entry name" value="NAD(P)-binding Rossmann-like Domain"/>
    <property type="match status" value="1"/>
</dbReference>
<evidence type="ECO:0000259" key="1">
    <source>
        <dbReference type="SMART" id="SM00822"/>
    </source>
</evidence>
<keyword evidence="3" id="KW-1185">Reference proteome</keyword>
<dbReference type="FunFam" id="3.40.50.720:FF:000084">
    <property type="entry name" value="Short-chain dehydrogenase reductase"/>
    <property type="match status" value="1"/>
</dbReference>
<dbReference type="Pfam" id="PF13561">
    <property type="entry name" value="adh_short_C2"/>
    <property type="match status" value="1"/>
</dbReference>
<reference evidence="2" key="1">
    <citation type="submission" date="2020-02" db="EMBL/GenBank/DDBJ databases">
        <title>Relaxed selection underlies rapid genomic changes in the transitions from sociality to social parasitism in ants.</title>
        <authorList>
            <person name="Bi X."/>
        </authorList>
    </citation>
    <scope>NUCLEOTIDE SEQUENCE</scope>
    <source>
        <strain evidence="2">BGI-DK2013a</strain>
        <tissue evidence="2">Whole body</tissue>
    </source>
</reference>
<evidence type="ECO:0000313" key="3">
    <source>
        <dbReference type="Proteomes" id="UP000667349"/>
    </source>
</evidence>
<proteinExistence type="predicted"/>
<sequence>MSFAGKVVLITGASSGIGAETAIHFAQLGASLSITGRNKHNLEKVAEQCGQSKPFIVTGNLANKNDVKNIIDSTIKRYGKLDVLINNAGIWEPGGIETTSLEKFDNVMNVNVRSVFQLTALAVAHLIKTKGNIVNVSSLAGLRPGVGFLAYYMSKAALDQFTRCIALELASQQVRVNAVNPGVIETDIFRNSGMNQEQLKNFFEQFKKVHALGRNGDTSEVAKAITFLASDDASFMTGVTLPVDGGAHILSSSSIVSI</sequence>
<accession>A0A836JH14</accession>
<dbReference type="InterPro" id="IPR057326">
    <property type="entry name" value="KR_dom"/>
</dbReference>
<dbReference type="PRINTS" id="PR00081">
    <property type="entry name" value="GDHRDH"/>
</dbReference>
<dbReference type="AlphaFoldDB" id="A0A836JH14"/>
<evidence type="ECO:0000313" key="2">
    <source>
        <dbReference type="EMBL" id="KAG5313654.1"/>
    </source>
</evidence>
<dbReference type="EMBL" id="JAANHZ010000244">
    <property type="protein sequence ID" value="KAG5313654.1"/>
    <property type="molecule type" value="Genomic_DNA"/>
</dbReference>
<protein>
    <submittedName>
        <fullName evidence="2">DCXR reductase</fullName>
    </submittedName>
</protein>